<feature type="compositionally biased region" description="Basic residues" evidence="2">
    <location>
        <begin position="330"/>
        <end position="339"/>
    </location>
</feature>
<dbReference type="AlphaFoldDB" id="A0A8C5MG70"/>
<dbReference type="GeneTree" id="ENSGT01010000228630"/>
<reference evidence="3" key="2">
    <citation type="submission" date="2025-09" db="UniProtKB">
        <authorList>
            <consortium name="Ensembl"/>
        </authorList>
    </citation>
    <scope>IDENTIFICATION</scope>
</reference>
<feature type="region of interest" description="Disordered" evidence="2">
    <location>
        <begin position="1"/>
        <end position="22"/>
    </location>
</feature>
<feature type="compositionally biased region" description="Polar residues" evidence="2">
    <location>
        <begin position="347"/>
        <end position="362"/>
    </location>
</feature>
<feature type="coiled-coil region" evidence="1">
    <location>
        <begin position="96"/>
        <end position="155"/>
    </location>
</feature>
<proteinExistence type="predicted"/>
<evidence type="ECO:0000313" key="4">
    <source>
        <dbReference type="Proteomes" id="UP000694569"/>
    </source>
</evidence>
<dbReference type="InterPro" id="IPR004244">
    <property type="entry name" value="Transposase_22"/>
</dbReference>
<sequence length="362" mass="40833">MVRTTSRRSTRRTPHTLEDQQTSPITAYFGAPQGRPSTKDTTKMAAASQMTETSGQTAIARLERLIADLPTRAELPTRTDFKDMLDQMQAAMGREIAEVRAELSAVDTRVARLEEAAASHASCTTTPDLPTNQRLSDMQRRLDDLENRSRRHNIRVRGVHEGVTEVKDFLLGAFTHILGCPNLPYSAIDRAHRALRPRAVTDSAPPRDIICHIPDFALKEAILLKARIRRKWRFANESFELFQDLSPHTLTARRELRPITQLLREADIPYRWGFPFSLQVRRNNKLIAIRTPLDVAPFLAELNLPPTEVPDWEHLSGMTPSAEKPAGPPRPRKSPRKGRRAEDQLLADSQSITRQDSLSVAP</sequence>
<evidence type="ECO:0000256" key="1">
    <source>
        <dbReference type="SAM" id="Coils"/>
    </source>
</evidence>
<name>A0A8C5MG70_9ANUR</name>
<protein>
    <recommendedName>
        <fullName evidence="5">Transposase</fullName>
    </recommendedName>
</protein>
<dbReference type="Gene3D" id="3.30.70.1820">
    <property type="entry name" value="L1 transposable element, RRM domain"/>
    <property type="match status" value="1"/>
</dbReference>
<evidence type="ECO:0008006" key="5">
    <source>
        <dbReference type="Google" id="ProtNLM"/>
    </source>
</evidence>
<evidence type="ECO:0000256" key="2">
    <source>
        <dbReference type="SAM" id="MobiDB-lite"/>
    </source>
</evidence>
<reference evidence="3" key="1">
    <citation type="submission" date="2025-08" db="UniProtKB">
        <authorList>
            <consortium name="Ensembl"/>
        </authorList>
    </citation>
    <scope>IDENTIFICATION</scope>
</reference>
<dbReference type="PANTHER" id="PTHR11505">
    <property type="entry name" value="L1 TRANSPOSABLE ELEMENT-RELATED"/>
    <property type="match status" value="1"/>
</dbReference>
<dbReference type="Ensembl" id="ENSLLET00000014736.1">
    <property type="protein sequence ID" value="ENSLLEP00000014176.1"/>
    <property type="gene ID" value="ENSLLEG00000009009.1"/>
</dbReference>
<feature type="compositionally biased region" description="Basic residues" evidence="2">
    <location>
        <begin position="1"/>
        <end position="14"/>
    </location>
</feature>
<accession>A0A8C5MG70</accession>
<evidence type="ECO:0000313" key="3">
    <source>
        <dbReference type="Ensembl" id="ENSLLEP00000014176.1"/>
    </source>
</evidence>
<dbReference type="OrthoDB" id="9909646at2759"/>
<organism evidence="3 4">
    <name type="scientific">Leptobrachium leishanense</name>
    <name type="common">Leishan spiny toad</name>
    <dbReference type="NCBI Taxonomy" id="445787"/>
    <lineage>
        <taxon>Eukaryota</taxon>
        <taxon>Metazoa</taxon>
        <taxon>Chordata</taxon>
        <taxon>Craniata</taxon>
        <taxon>Vertebrata</taxon>
        <taxon>Euteleostomi</taxon>
        <taxon>Amphibia</taxon>
        <taxon>Batrachia</taxon>
        <taxon>Anura</taxon>
        <taxon>Pelobatoidea</taxon>
        <taxon>Megophryidae</taxon>
        <taxon>Leptobrachium</taxon>
    </lineage>
</organism>
<dbReference type="Proteomes" id="UP000694569">
    <property type="component" value="Unplaced"/>
</dbReference>
<keyword evidence="4" id="KW-1185">Reference proteome</keyword>
<feature type="region of interest" description="Disordered" evidence="2">
    <location>
        <begin position="310"/>
        <end position="362"/>
    </location>
</feature>
<keyword evidence="1" id="KW-0175">Coiled coil</keyword>